<evidence type="ECO:0000259" key="1">
    <source>
        <dbReference type="Pfam" id="PF00501"/>
    </source>
</evidence>
<dbReference type="InterPro" id="IPR050237">
    <property type="entry name" value="ATP-dep_AMP-bd_enzyme"/>
</dbReference>
<dbReference type="InterPro" id="IPR000873">
    <property type="entry name" value="AMP-dep_synth/lig_dom"/>
</dbReference>
<proteinExistence type="predicted"/>
<dbReference type="InterPro" id="IPR020845">
    <property type="entry name" value="AMP-binding_CS"/>
</dbReference>
<name>A0ABW5FLU4_9PSEU</name>
<dbReference type="PANTHER" id="PTHR43767">
    <property type="entry name" value="LONG-CHAIN-FATTY-ACID--COA LIGASE"/>
    <property type="match status" value="1"/>
</dbReference>
<protein>
    <submittedName>
        <fullName evidence="3">AMP-binding protein</fullName>
    </submittedName>
</protein>
<dbReference type="PANTHER" id="PTHR43767:SF1">
    <property type="entry name" value="NONRIBOSOMAL PEPTIDE SYNTHASE PES1 (EUROFUNG)-RELATED"/>
    <property type="match status" value="1"/>
</dbReference>
<evidence type="ECO:0000313" key="4">
    <source>
        <dbReference type="Proteomes" id="UP001597417"/>
    </source>
</evidence>
<accession>A0ABW5FLU4</accession>
<keyword evidence="4" id="KW-1185">Reference proteome</keyword>
<dbReference type="InterPro" id="IPR042099">
    <property type="entry name" value="ANL_N_sf"/>
</dbReference>
<gene>
    <name evidence="3" type="ORF">ACFSXZ_05920</name>
</gene>
<evidence type="ECO:0000313" key="3">
    <source>
        <dbReference type="EMBL" id="MFD2415861.1"/>
    </source>
</evidence>
<feature type="domain" description="AMP-dependent synthetase/ligase" evidence="1">
    <location>
        <begin position="21"/>
        <end position="390"/>
    </location>
</feature>
<reference evidence="4" key="1">
    <citation type="journal article" date="2019" name="Int. J. Syst. Evol. Microbiol.">
        <title>The Global Catalogue of Microorganisms (GCM) 10K type strain sequencing project: providing services to taxonomists for standard genome sequencing and annotation.</title>
        <authorList>
            <consortium name="The Broad Institute Genomics Platform"/>
            <consortium name="The Broad Institute Genome Sequencing Center for Infectious Disease"/>
            <person name="Wu L."/>
            <person name="Ma J."/>
        </authorList>
    </citation>
    <scope>NUCLEOTIDE SEQUENCE [LARGE SCALE GENOMIC DNA]</scope>
    <source>
        <strain evidence="4">CGMCC 4.7645</strain>
    </source>
</reference>
<dbReference type="SUPFAM" id="SSF56801">
    <property type="entry name" value="Acetyl-CoA synthetase-like"/>
    <property type="match status" value="1"/>
</dbReference>
<dbReference type="InterPro" id="IPR025110">
    <property type="entry name" value="AMP-bd_C"/>
</dbReference>
<comment type="caution">
    <text evidence="3">The sequence shown here is derived from an EMBL/GenBank/DDBJ whole genome shotgun (WGS) entry which is preliminary data.</text>
</comment>
<dbReference type="Pfam" id="PF00501">
    <property type="entry name" value="AMP-binding"/>
    <property type="match status" value="1"/>
</dbReference>
<organism evidence="3 4">
    <name type="scientific">Amycolatopsis pigmentata</name>
    <dbReference type="NCBI Taxonomy" id="450801"/>
    <lineage>
        <taxon>Bacteria</taxon>
        <taxon>Bacillati</taxon>
        <taxon>Actinomycetota</taxon>
        <taxon>Actinomycetes</taxon>
        <taxon>Pseudonocardiales</taxon>
        <taxon>Pseudonocardiaceae</taxon>
        <taxon>Amycolatopsis</taxon>
    </lineage>
</organism>
<dbReference type="InterPro" id="IPR045851">
    <property type="entry name" value="AMP-bd_C_sf"/>
</dbReference>
<sequence length="553" mass="58687">MPTTPLERFPDAIAELARHLPASTKAVHCGEKSLSFAEWDARGARLAGAWRERGISSGAVVALALYNSVEYLECVLAAFKLGAIVANINYRYVAEEMAYVLNDIDAKVLVCDPSVAAEATKAVAASGVEVLVHTGAEEIEGAERYDDLMASATPVEEPVRAERMLYILTGGTTGRPKAVVWNHAAVMEIISSVFVLLKVDRPRSWPEQVALIDRLRAERALPVMMPLAPLIHGTGLLNALRTLQVGGTVVFCESKTLDAREAWSAVARRSVTDLAIVGDAFGARLLAELRAAEAEGRGYDLSSLRRISSAGVAWTPAVKRGLLDYADVSLFDMISASEGGPYGLSIVSRGDDVEAARFHLAPTARVVTEDGRDVRPGSGEVGVLASRGAQAVGYLGDPERTGRVWRSLDGVRHCVPGDLASIAADGTLEFIGRKEGVINTGGEKVFPEEVEALLADCPGIADVVVVGVPDELWGASVTAVVSPSPGATVDRDTVTAHLNGRLARYKYPRSVVTVPEIPRSPAGKVSRAWAAKLAAERLATKDSNQTVGKGAKP</sequence>
<dbReference type="Proteomes" id="UP001597417">
    <property type="component" value="Unassembled WGS sequence"/>
</dbReference>
<feature type="domain" description="AMP-binding enzyme C-terminal" evidence="2">
    <location>
        <begin position="449"/>
        <end position="524"/>
    </location>
</feature>
<dbReference type="PROSITE" id="PS00455">
    <property type="entry name" value="AMP_BINDING"/>
    <property type="match status" value="1"/>
</dbReference>
<dbReference type="Pfam" id="PF13193">
    <property type="entry name" value="AMP-binding_C"/>
    <property type="match status" value="1"/>
</dbReference>
<dbReference type="EMBL" id="JBHUKR010000004">
    <property type="protein sequence ID" value="MFD2415861.1"/>
    <property type="molecule type" value="Genomic_DNA"/>
</dbReference>
<dbReference type="Gene3D" id="3.30.300.30">
    <property type="match status" value="1"/>
</dbReference>
<dbReference type="RefSeq" id="WP_378262048.1">
    <property type="nucleotide sequence ID" value="NZ_JBHUKR010000004.1"/>
</dbReference>
<evidence type="ECO:0000259" key="2">
    <source>
        <dbReference type="Pfam" id="PF13193"/>
    </source>
</evidence>
<dbReference type="Gene3D" id="3.40.50.12780">
    <property type="entry name" value="N-terminal domain of ligase-like"/>
    <property type="match status" value="1"/>
</dbReference>